<feature type="transmembrane region" description="Helical" evidence="7">
    <location>
        <begin position="60"/>
        <end position="79"/>
    </location>
</feature>
<keyword evidence="4 7" id="KW-1133">Transmembrane helix</keyword>
<keyword evidence="3 7" id="KW-0812">Transmembrane</keyword>
<comment type="subcellular location">
    <subcellularLocation>
        <location evidence="1">Membrane</location>
        <topology evidence="1">Multi-pass membrane protein</topology>
    </subcellularLocation>
</comment>
<evidence type="ECO:0000256" key="7">
    <source>
        <dbReference type="SAM" id="Phobius"/>
    </source>
</evidence>
<feature type="transmembrane region" description="Helical" evidence="7">
    <location>
        <begin position="119"/>
        <end position="138"/>
    </location>
</feature>
<evidence type="ECO:0000313" key="9">
    <source>
        <dbReference type="Proteomes" id="UP000715441"/>
    </source>
</evidence>
<dbReference type="RefSeq" id="WP_168523318.1">
    <property type="nucleotide sequence ID" value="NZ_JAAXLS010000072.1"/>
</dbReference>
<dbReference type="Pfam" id="PF01184">
    <property type="entry name" value="Gpr1_Fun34_YaaH"/>
    <property type="match status" value="1"/>
</dbReference>
<dbReference type="PANTHER" id="PTHR31123:SF1">
    <property type="entry name" value="ACCUMULATION OF DYADS PROTEIN 2-RELATED"/>
    <property type="match status" value="1"/>
</dbReference>
<feature type="transmembrane region" description="Helical" evidence="7">
    <location>
        <begin position="86"/>
        <end position="107"/>
    </location>
</feature>
<evidence type="ECO:0000256" key="6">
    <source>
        <dbReference type="SAM" id="MobiDB-lite"/>
    </source>
</evidence>
<accession>A0ABX1JGW4</accession>
<dbReference type="Proteomes" id="UP000715441">
    <property type="component" value="Unassembled WGS sequence"/>
</dbReference>
<evidence type="ECO:0000256" key="1">
    <source>
        <dbReference type="ARBA" id="ARBA00004141"/>
    </source>
</evidence>
<evidence type="ECO:0000256" key="5">
    <source>
        <dbReference type="ARBA" id="ARBA00023136"/>
    </source>
</evidence>
<comment type="caution">
    <text evidence="8">The sequence shown here is derived from an EMBL/GenBank/DDBJ whole genome shotgun (WGS) entry which is preliminary data.</text>
</comment>
<proteinExistence type="inferred from homology"/>
<keyword evidence="9" id="KW-1185">Reference proteome</keyword>
<dbReference type="InterPro" id="IPR051633">
    <property type="entry name" value="AceTr"/>
</dbReference>
<organism evidence="8 9">
    <name type="scientific">Amycolatopsis acididurans</name>
    <dbReference type="NCBI Taxonomy" id="2724524"/>
    <lineage>
        <taxon>Bacteria</taxon>
        <taxon>Bacillati</taxon>
        <taxon>Actinomycetota</taxon>
        <taxon>Actinomycetes</taxon>
        <taxon>Pseudonocardiales</taxon>
        <taxon>Pseudonocardiaceae</taxon>
        <taxon>Amycolatopsis</taxon>
    </lineage>
</organism>
<feature type="transmembrane region" description="Helical" evidence="7">
    <location>
        <begin position="33"/>
        <end position="54"/>
    </location>
</feature>
<evidence type="ECO:0000256" key="2">
    <source>
        <dbReference type="ARBA" id="ARBA00005587"/>
    </source>
</evidence>
<evidence type="ECO:0000256" key="3">
    <source>
        <dbReference type="ARBA" id="ARBA00022692"/>
    </source>
</evidence>
<dbReference type="PANTHER" id="PTHR31123">
    <property type="entry name" value="ACCUMULATION OF DYADS PROTEIN 2-RELATED"/>
    <property type="match status" value="1"/>
</dbReference>
<feature type="transmembrane region" description="Helical" evidence="7">
    <location>
        <begin position="175"/>
        <end position="195"/>
    </location>
</feature>
<evidence type="ECO:0000256" key="4">
    <source>
        <dbReference type="ARBA" id="ARBA00022989"/>
    </source>
</evidence>
<name>A0ABX1JGW4_9PSEU</name>
<feature type="compositionally biased region" description="Polar residues" evidence="6">
    <location>
        <begin position="1"/>
        <end position="16"/>
    </location>
</feature>
<reference evidence="8 9" key="1">
    <citation type="submission" date="2020-04" db="EMBL/GenBank/DDBJ databases">
        <title>Novel species.</title>
        <authorList>
            <person name="Teo W.F.A."/>
            <person name="Lipun K."/>
            <person name="Srisuk N."/>
            <person name="Duangmal K."/>
        </authorList>
    </citation>
    <scope>NUCLEOTIDE SEQUENCE [LARGE SCALE GENOMIC DNA]</scope>
    <source>
        <strain evidence="8 9">K13G38</strain>
    </source>
</reference>
<feature type="region of interest" description="Disordered" evidence="6">
    <location>
        <begin position="1"/>
        <end position="23"/>
    </location>
</feature>
<evidence type="ECO:0000313" key="8">
    <source>
        <dbReference type="EMBL" id="NKQ58979.1"/>
    </source>
</evidence>
<gene>
    <name evidence="8" type="ORF">HFP15_39665</name>
</gene>
<comment type="similarity">
    <text evidence="2">Belongs to the acetate uptake transporter (AceTr) (TC 2.A.96) family.</text>
</comment>
<dbReference type="NCBIfam" id="NF038013">
    <property type="entry name" value="AceTr_1"/>
    <property type="match status" value="1"/>
</dbReference>
<dbReference type="InterPro" id="IPR000791">
    <property type="entry name" value="Gpr1/Fun34/SatP-like"/>
</dbReference>
<sequence length="213" mass="22542">MSSTDTGRTTVTSGGSAVQPVDPTKHIADPGPLGLAGFAATTFVLSAVNAGLVAKSIEPVVLPLALFYGGLAQLLAGMWEFRKNNTFGATAFGTYGPFWLAFAFYVWQFADKIPKDQAATATGMFLLVFTIFTGYMTIASLRTSVALIGVFLLLFLTFLFLTIGELSGSDSTAKIGGWLGLVTAVLAWYASFASVTNSTFKRTILPVVPLTAR</sequence>
<dbReference type="EMBL" id="JAAXLS010000072">
    <property type="protein sequence ID" value="NKQ58979.1"/>
    <property type="molecule type" value="Genomic_DNA"/>
</dbReference>
<keyword evidence="5 7" id="KW-0472">Membrane</keyword>
<feature type="transmembrane region" description="Helical" evidence="7">
    <location>
        <begin position="145"/>
        <end position="163"/>
    </location>
</feature>
<protein>
    <submittedName>
        <fullName evidence="8">Acetate uptake transporter</fullName>
    </submittedName>
</protein>